<dbReference type="InterPro" id="IPR004143">
    <property type="entry name" value="BPL_LPL_catalytic"/>
</dbReference>
<feature type="non-terminal residue" evidence="4">
    <location>
        <position position="1"/>
    </location>
</feature>
<dbReference type="PANTHER" id="PTHR12835">
    <property type="entry name" value="BIOTIN PROTEIN LIGASE"/>
    <property type="match status" value="1"/>
</dbReference>
<dbReference type="InterPro" id="IPR004408">
    <property type="entry name" value="Biotin_CoA_COase_ligase"/>
</dbReference>
<dbReference type="GO" id="GO:0005737">
    <property type="term" value="C:cytoplasm"/>
    <property type="evidence" value="ECO:0007669"/>
    <property type="project" value="TreeGrafter"/>
</dbReference>
<dbReference type="Gene3D" id="3.30.930.10">
    <property type="entry name" value="Bira Bifunctional Protein, Domain 2"/>
    <property type="match status" value="1"/>
</dbReference>
<dbReference type="AlphaFoldDB" id="T2MEW6"/>
<dbReference type="Pfam" id="PF03099">
    <property type="entry name" value="BPL_LplA_LipB"/>
    <property type="match status" value="1"/>
</dbReference>
<evidence type="ECO:0000256" key="2">
    <source>
        <dbReference type="ARBA" id="ARBA00022598"/>
    </source>
</evidence>
<dbReference type="CDD" id="cd16442">
    <property type="entry name" value="BPL"/>
    <property type="match status" value="1"/>
</dbReference>
<dbReference type="PROSITE" id="PS51733">
    <property type="entry name" value="BPL_LPL_CATALYTIC"/>
    <property type="match status" value="1"/>
</dbReference>
<dbReference type="GO" id="GO:0004077">
    <property type="term" value="F:biotin--[biotin carboxyl-carrier protein] ligase activity"/>
    <property type="evidence" value="ECO:0007669"/>
    <property type="project" value="InterPro"/>
</dbReference>
<dbReference type="Gene3D" id="3.60.10.10">
    <property type="entry name" value="Endonuclease/exonuclease/phosphatase"/>
    <property type="match status" value="1"/>
</dbReference>
<dbReference type="EMBL" id="HAAD01004581">
    <property type="protein sequence ID" value="CDG70813.1"/>
    <property type="molecule type" value="mRNA"/>
</dbReference>
<accession>T2MEW6</accession>
<evidence type="ECO:0000313" key="4">
    <source>
        <dbReference type="EMBL" id="CDG70813.1"/>
    </source>
</evidence>
<dbReference type="OrthoDB" id="5986507at2759"/>
<dbReference type="SUPFAM" id="SSF56219">
    <property type="entry name" value="DNase I-like"/>
    <property type="match status" value="1"/>
</dbReference>
<sequence length="705" mass="81610">LVKNMSQATLYIGIHFARAISRVNIGMDIPKKLSNYLFRKLEIKSSLNAVKKPPNILIRTDDINDYNSTVKFIVPLLEPDMYTVRRLTDEDFEKSLWMDSCIMLIFHKNCISSISDSLLKTYLSNGNVIIYSDNLNFSTQALENFKKSVGNSLSDIVKADEFSNFWRLAFHIIDYPIQEIKDLFLKMNLRINVQENDHSENHYFCAYLFCSNQQVSDLFEVSSDINGEFVNANKLKIRFRDNKTTSEFSKDEFIIYTNTNETVGFNWLVYNSFLKSKHYGRNVIYTNVIESTQNFFTSFNVKSIKENGLVLIARQQTSGKGRHGNQWLSPIGCMMFSMNFSVRLDSKLGQNLPFIQHIAVVAFVKSIRDRPGYENLDINIKWPNDIYIRKTIKIGGVITSSSLFNNEFKVILGMGVNIANDKPTECLNSYLKEYCLENRVNLPELLIEDVLATTLNTMEILVDMFQLKGVDALKELYYNYWMHSLLFTIHQDNLQCSTQGKKGGAPLYLQSNLNYNVRRDFIVYAPKYLESIFIKIINPFKKNIIVGCIYRHPSMNPKEFISDYFNTLLEKLSSENKQVMLMGDFNMDLLNYNESLIISDYLDSLCSYSFYPTIVQPTRVTCKSKTIIDNIFLNFQIPNLISGNVTISISDHMAQFVCIPNSTPFKRKKSITAKRSFKNFNDNEFIQDISNIDWKFYIKNDDDVN</sequence>
<reference evidence="4" key="1">
    <citation type="journal article" date="2013" name="Genome Biol. Evol.">
        <title>Punctuated emergences of genetic and phenotypic innovations in eumetazoan, bilaterian, euteleostome, and hominidae ancestors.</title>
        <authorList>
            <person name="Wenger Y."/>
            <person name="Galliot B."/>
        </authorList>
    </citation>
    <scope>NUCLEOTIDE SEQUENCE</scope>
    <source>
        <tissue evidence="4">Whole animals</tissue>
    </source>
</reference>
<comment type="similarity">
    <text evidence="1">Belongs to the biotin--protein ligase family.</text>
</comment>
<feature type="domain" description="BPL/LPL catalytic" evidence="3">
    <location>
        <begin position="260"/>
        <end position="466"/>
    </location>
</feature>
<protein>
    <submittedName>
        <fullName evidence="4">Biotin--protein ligase</fullName>
    </submittedName>
</protein>
<evidence type="ECO:0000259" key="3">
    <source>
        <dbReference type="PROSITE" id="PS51733"/>
    </source>
</evidence>
<evidence type="ECO:0000256" key="1">
    <source>
        <dbReference type="ARBA" id="ARBA00009934"/>
    </source>
</evidence>
<keyword evidence="2 4" id="KW-0436">Ligase</keyword>
<gene>
    <name evidence="4" type="primary">HLCS</name>
</gene>
<dbReference type="SUPFAM" id="SSF55681">
    <property type="entry name" value="Class II aaRS and biotin synthetases"/>
    <property type="match status" value="1"/>
</dbReference>
<proteinExistence type="evidence at transcript level"/>
<organism evidence="4">
    <name type="scientific">Hydra vulgaris</name>
    <name type="common">Hydra</name>
    <name type="synonym">Hydra attenuata</name>
    <dbReference type="NCBI Taxonomy" id="6087"/>
    <lineage>
        <taxon>Eukaryota</taxon>
        <taxon>Metazoa</taxon>
        <taxon>Cnidaria</taxon>
        <taxon>Hydrozoa</taxon>
        <taxon>Hydroidolina</taxon>
        <taxon>Anthoathecata</taxon>
        <taxon>Aplanulata</taxon>
        <taxon>Hydridae</taxon>
        <taxon>Hydra</taxon>
    </lineage>
</organism>
<dbReference type="InterPro" id="IPR045864">
    <property type="entry name" value="aa-tRNA-synth_II/BPL/LPL"/>
</dbReference>
<dbReference type="PANTHER" id="PTHR12835:SF5">
    <property type="entry name" value="BIOTIN--PROTEIN LIGASE"/>
    <property type="match status" value="1"/>
</dbReference>
<dbReference type="NCBIfam" id="TIGR00121">
    <property type="entry name" value="birA_ligase"/>
    <property type="match status" value="1"/>
</dbReference>
<dbReference type="InterPro" id="IPR036691">
    <property type="entry name" value="Endo/exonu/phosph_ase_sf"/>
</dbReference>
<name>T2MEW6_HYDVU</name>